<dbReference type="GO" id="GO:0006006">
    <property type="term" value="P:glucose metabolic process"/>
    <property type="evidence" value="ECO:0007669"/>
    <property type="project" value="TreeGrafter"/>
</dbReference>
<reference evidence="9 12" key="2">
    <citation type="submission" date="2019-07" db="EMBL/GenBank/DDBJ databases">
        <title>Whole genome shotgun sequence of Halolactibacillus halophilus NBRC 100868.</title>
        <authorList>
            <person name="Hosoyama A."/>
            <person name="Uohara A."/>
            <person name="Ohji S."/>
            <person name="Ichikawa N."/>
        </authorList>
    </citation>
    <scope>NUCLEOTIDE SEQUENCE [LARGE SCALE GENOMIC DNA]</scope>
    <source>
        <strain evidence="9 12">NBRC 100868</strain>
    </source>
</reference>
<comment type="similarity">
    <text evidence="2 5">Belongs to the aldose epimerase family.</text>
</comment>
<comment type="pathway">
    <text evidence="1 5">Carbohydrate metabolism; hexose metabolism.</text>
</comment>
<evidence type="ECO:0000256" key="7">
    <source>
        <dbReference type="PIRSR" id="PIRSR005096-2"/>
    </source>
</evidence>
<evidence type="ECO:0000256" key="6">
    <source>
        <dbReference type="PIRSR" id="PIRSR005096-1"/>
    </source>
</evidence>
<evidence type="ECO:0000313" key="10">
    <source>
        <dbReference type="EMBL" id="SFP60569.1"/>
    </source>
</evidence>
<feature type="binding site" evidence="8">
    <location>
        <begin position="178"/>
        <end position="180"/>
    </location>
    <ligand>
        <name>beta-D-galactose</name>
        <dbReference type="ChEBI" id="CHEBI:27667"/>
    </ligand>
</feature>
<evidence type="ECO:0000256" key="8">
    <source>
        <dbReference type="PIRSR" id="PIRSR005096-3"/>
    </source>
</evidence>
<dbReference type="EMBL" id="FOXC01000033">
    <property type="protein sequence ID" value="SFP60569.1"/>
    <property type="molecule type" value="Genomic_DNA"/>
</dbReference>
<reference evidence="10 11" key="1">
    <citation type="submission" date="2016-10" db="EMBL/GenBank/DDBJ databases">
        <authorList>
            <person name="de Groot N.N."/>
        </authorList>
    </citation>
    <scope>NUCLEOTIDE SEQUENCE [LARGE SCALE GENOMIC DNA]</scope>
    <source>
        <strain evidence="10 11">DSM 17073</strain>
    </source>
</reference>
<dbReference type="AlphaFoldDB" id="A0A1I5RPU1"/>
<dbReference type="Proteomes" id="UP000321547">
    <property type="component" value="Unassembled WGS sequence"/>
</dbReference>
<dbReference type="GO" id="GO:0004034">
    <property type="term" value="F:aldose 1-epimerase activity"/>
    <property type="evidence" value="ECO:0007669"/>
    <property type="project" value="UniProtKB-EC"/>
</dbReference>
<evidence type="ECO:0000256" key="1">
    <source>
        <dbReference type="ARBA" id="ARBA00005028"/>
    </source>
</evidence>
<sequence length="347" mass="38521">MAITTKPIAVEGHDWQLYTLINKNKMSVSFLNYGGIITEIITPNKVGVKENVVLGYRDYADYLNNKTYFGALIGRVAGRIENSTFVINGDTYHVPEGENGHSLHGGPGGLHTKVFEIETLEHETSTEAVLYYTSEDGDQGYPGTVTYKVSYVLADDNTFTIRYEAVSTKDTVLTITNHSYFNLSGNLKETILDHDIILDASQFVELDEELIPTGKILPVSGTTFDFTQGRTVRGAVDSTDPQNKVALQGYDHYFIFDDTKSDAVIIKDPKSGRKLTVQTDQPGMVMYTSNSLDDSLTLQEAPSQKYLGVCLETQSSPASLIHDGFPSVFLPKNEVYRSKTSFRFEVE</sequence>
<dbReference type="RefSeq" id="WP_307725245.1">
    <property type="nucleotide sequence ID" value="NZ_BJWI01000034.1"/>
</dbReference>
<dbReference type="NCBIfam" id="NF008277">
    <property type="entry name" value="PRK11055.1"/>
    <property type="match status" value="1"/>
</dbReference>
<dbReference type="EMBL" id="BJWI01000034">
    <property type="protein sequence ID" value="GEM02382.1"/>
    <property type="molecule type" value="Genomic_DNA"/>
</dbReference>
<feature type="binding site" evidence="7">
    <location>
        <position position="251"/>
    </location>
    <ligand>
        <name>beta-D-galactose</name>
        <dbReference type="ChEBI" id="CHEBI:27667"/>
    </ligand>
</feature>
<gene>
    <name evidence="9" type="ORF">HHA03_19140</name>
    <name evidence="10" type="ORF">SAMN05421839_1336</name>
</gene>
<evidence type="ECO:0000256" key="4">
    <source>
        <dbReference type="ARBA" id="ARBA00023277"/>
    </source>
</evidence>
<evidence type="ECO:0000313" key="9">
    <source>
        <dbReference type="EMBL" id="GEM02382.1"/>
    </source>
</evidence>
<dbReference type="InterPro" id="IPR008183">
    <property type="entry name" value="Aldose_1/G6P_1-epimerase"/>
</dbReference>
<dbReference type="GO" id="GO:0033499">
    <property type="term" value="P:galactose catabolic process via UDP-galactose, Leloir pathway"/>
    <property type="evidence" value="ECO:0007669"/>
    <property type="project" value="TreeGrafter"/>
</dbReference>
<evidence type="ECO:0000256" key="3">
    <source>
        <dbReference type="ARBA" id="ARBA00023235"/>
    </source>
</evidence>
<comment type="catalytic activity">
    <reaction evidence="5">
        <text>alpha-D-glucose = beta-D-glucose</text>
        <dbReference type="Rhea" id="RHEA:10264"/>
        <dbReference type="ChEBI" id="CHEBI:15903"/>
        <dbReference type="ChEBI" id="CHEBI:17925"/>
        <dbReference type="EC" id="5.1.3.3"/>
    </reaction>
</comment>
<keyword evidence="4 5" id="KW-0119">Carbohydrate metabolism</keyword>
<dbReference type="Proteomes" id="UP000242243">
    <property type="component" value="Unassembled WGS sequence"/>
</dbReference>
<dbReference type="PIRSF" id="PIRSF005096">
    <property type="entry name" value="GALM"/>
    <property type="match status" value="1"/>
</dbReference>
<dbReference type="UniPathway" id="UPA00242"/>
<dbReference type="InterPro" id="IPR015443">
    <property type="entry name" value="Aldose_1-epimerase"/>
</dbReference>
<evidence type="ECO:0000256" key="2">
    <source>
        <dbReference type="ARBA" id="ARBA00006206"/>
    </source>
</evidence>
<dbReference type="InterPro" id="IPR014718">
    <property type="entry name" value="GH-type_carb-bd"/>
</dbReference>
<dbReference type="GO" id="GO:0005737">
    <property type="term" value="C:cytoplasm"/>
    <property type="evidence" value="ECO:0007669"/>
    <property type="project" value="TreeGrafter"/>
</dbReference>
<dbReference type="Pfam" id="PF01263">
    <property type="entry name" value="Aldose_epim"/>
    <property type="match status" value="1"/>
</dbReference>
<dbReference type="PANTHER" id="PTHR10091">
    <property type="entry name" value="ALDOSE-1-EPIMERASE"/>
    <property type="match status" value="1"/>
</dbReference>
<dbReference type="Gene3D" id="2.70.98.10">
    <property type="match status" value="1"/>
</dbReference>
<organism evidence="10 11">
    <name type="scientific">Halolactibacillus halophilus</name>
    <dbReference type="NCBI Taxonomy" id="306540"/>
    <lineage>
        <taxon>Bacteria</taxon>
        <taxon>Bacillati</taxon>
        <taxon>Bacillota</taxon>
        <taxon>Bacilli</taxon>
        <taxon>Bacillales</taxon>
        <taxon>Bacillaceae</taxon>
        <taxon>Halolactibacillus</taxon>
    </lineage>
</organism>
<dbReference type="InterPro" id="IPR047215">
    <property type="entry name" value="Galactose_mutarotase-like"/>
</dbReference>
<accession>A0A1I5RPU1</accession>
<dbReference type="PANTHER" id="PTHR10091:SF0">
    <property type="entry name" value="GALACTOSE MUTAROTASE"/>
    <property type="match status" value="1"/>
</dbReference>
<proteinExistence type="inferred from homology"/>
<keyword evidence="12" id="KW-1185">Reference proteome</keyword>
<protein>
    <recommendedName>
        <fullName evidence="5">Aldose 1-epimerase</fullName>
        <ecNumber evidence="5">5.1.3.3</ecNumber>
    </recommendedName>
</protein>
<evidence type="ECO:0000313" key="12">
    <source>
        <dbReference type="Proteomes" id="UP000321547"/>
    </source>
</evidence>
<evidence type="ECO:0000313" key="11">
    <source>
        <dbReference type="Proteomes" id="UP000242243"/>
    </source>
</evidence>
<dbReference type="STRING" id="306540.SAMN05421839_1336"/>
<feature type="active site" description="Proton donor" evidence="6">
    <location>
        <position position="178"/>
    </location>
</feature>
<dbReference type="GO" id="GO:0030246">
    <property type="term" value="F:carbohydrate binding"/>
    <property type="evidence" value="ECO:0007669"/>
    <property type="project" value="InterPro"/>
</dbReference>
<dbReference type="EC" id="5.1.3.3" evidence="5"/>
<feature type="active site" description="Proton acceptor" evidence="6">
    <location>
        <position position="312"/>
    </location>
</feature>
<dbReference type="CDD" id="cd09019">
    <property type="entry name" value="galactose_mutarotase_like"/>
    <property type="match status" value="1"/>
</dbReference>
<evidence type="ECO:0000256" key="5">
    <source>
        <dbReference type="PIRNR" id="PIRNR005096"/>
    </source>
</evidence>
<dbReference type="InterPro" id="IPR011013">
    <property type="entry name" value="Gal_mutarotase_sf_dom"/>
</dbReference>
<keyword evidence="3 5" id="KW-0413">Isomerase</keyword>
<name>A0A1I5RPU1_9BACI</name>
<dbReference type="SUPFAM" id="SSF74650">
    <property type="entry name" value="Galactose mutarotase-like"/>
    <property type="match status" value="1"/>
</dbReference>